<keyword evidence="3" id="KW-1185">Reference proteome</keyword>
<sequence>MKIDLHLHTRASDGLHSPLELLDMAAKAGLTHISITDHESVNGCLEIIAAAQHRGVRVIPGVELLVTYQSEEVHLLGYGVNLRCESFKSRLTELREARTGVARQMVQKLQEQGVALSWQDVLDVANPGVAVSKGHIVYALYKCGLLNRPGSEFIKHYLNPKGLAHVEYLSHSLAEGVELIRSAGGVAVIAHPGLISNQLILPDMLERYPVGLEVFYGYYGPNREKWVQQYHDLALEKGVLMTGGTDYHGPYAPFKPGGVPIPDWVITDLEAAIARNPYTPA</sequence>
<dbReference type="InterPro" id="IPR003141">
    <property type="entry name" value="Pol/His_phosphatase_N"/>
</dbReference>
<dbReference type="InterPro" id="IPR016195">
    <property type="entry name" value="Pol/histidinol_Pase-like"/>
</dbReference>
<dbReference type="Gene3D" id="1.10.150.650">
    <property type="match status" value="1"/>
</dbReference>
<dbReference type="Gene3D" id="3.20.20.140">
    <property type="entry name" value="Metal-dependent hydrolases"/>
    <property type="match status" value="1"/>
</dbReference>
<evidence type="ECO:0000313" key="3">
    <source>
        <dbReference type="Proteomes" id="UP000617402"/>
    </source>
</evidence>
<name>A0ABR7T5B0_HELCL</name>
<dbReference type="Proteomes" id="UP000617402">
    <property type="component" value="Unassembled WGS sequence"/>
</dbReference>
<protein>
    <submittedName>
        <fullName evidence="2">PHP domain-containing protein</fullName>
    </submittedName>
</protein>
<organism evidence="2 3">
    <name type="scientific">Heliobacterium chlorum</name>
    <dbReference type="NCBI Taxonomy" id="2698"/>
    <lineage>
        <taxon>Bacteria</taxon>
        <taxon>Bacillati</taxon>
        <taxon>Bacillota</taxon>
        <taxon>Clostridia</taxon>
        <taxon>Eubacteriales</taxon>
        <taxon>Heliobacteriaceae</taxon>
        <taxon>Heliobacterium</taxon>
    </lineage>
</organism>
<reference evidence="2 3" key="1">
    <citation type="submission" date="2020-07" db="EMBL/GenBank/DDBJ databases">
        <title>Draft whole-genome sequence of Heliobacterium chlorum DSM 3682, type strain.</title>
        <authorList>
            <person name="Kyndt J.A."/>
            <person name="Meyer T.E."/>
            <person name="Imhoff J.F."/>
        </authorList>
    </citation>
    <scope>NUCLEOTIDE SEQUENCE [LARGE SCALE GENOMIC DNA]</scope>
    <source>
        <strain evidence="2 3">DSM 3682</strain>
    </source>
</reference>
<dbReference type="SMART" id="SM00481">
    <property type="entry name" value="POLIIIAc"/>
    <property type="match status" value="1"/>
</dbReference>
<evidence type="ECO:0000313" key="2">
    <source>
        <dbReference type="EMBL" id="MBC9785969.1"/>
    </source>
</evidence>
<dbReference type="InterPro" id="IPR004013">
    <property type="entry name" value="PHP_dom"/>
</dbReference>
<dbReference type="EMBL" id="JACVHF010000022">
    <property type="protein sequence ID" value="MBC9785969.1"/>
    <property type="molecule type" value="Genomic_DNA"/>
</dbReference>
<dbReference type="InterPro" id="IPR052018">
    <property type="entry name" value="PHP_domain"/>
</dbReference>
<dbReference type="CDD" id="cd07438">
    <property type="entry name" value="PHP_HisPPase_AMP"/>
    <property type="match status" value="1"/>
</dbReference>
<proteinExistence type="predicted"/>
<dbReference type="PANTHER" id="PTHR42924">
    <property type="entry name" value="EXONUCLEASE"/>
    <property type="match status" value="1"/>
</dbReference>
<gene>
    <name evidence="2" type="ORF">H1S01_15905</name>
</gene>
<dbReference type="RefSeq" id="WP_188041402.1">
    <property type="nucleotide sequence ID" value="NZ_JACVHF010000022.1"/>
</dbReference>
<dbReference type="SUPFAM" id="SSF89550">
    <property type="entry name" value="PHP domain-like"/>
    <property type="match status" value="1"/>
</dbReference>
<evidence type="ECO:0000259" key="1">
    <source>
        <dbReference type="SMART" id="SM00481"/>
    </source>
</evidence>
<dbReference type="PANTHER" id="PTHR42924:SF3">
    <property type="entry name" value="POLYMERASE_HISTIDINOL PHOSPHATASE N-TERMINAL DOMAIN-CONTAINING PROTEIN"/>
    <property type="match status" value="1"/>
</dbReference>
<accession>A0ABR7T5B0</accession>
<dbReference type="Pfam" id="PF02811">
    <property type="entry name" value="PHP"/>
    <property type="match status" value="1"/>
</dbReference>
<comment type="caution">
    <text evidence="2">The sequence shown here is derived from an EMBL/GenBank/DDBJ whole genome shotgun (WGS) entry which is preliminary data.</text>
</comment>
<feature type="domain" description="Polymerase/histidinol phosphatase N-terminal" evidence="1">
    <location>
        <begin position="3"/>
        <end position="68"/>
    </location>
</feature>